<evidence type="ECO:0000313" key="10">
    <source>
        <dbReference type="EMBL" id="ANE40862.1"/>
    </source>
</evidence>
<keyword evidence="6" id="KW-0175">Coiled coil</keyword>
<protein>
    <recommendedName>
        <fullName evidence="12">Lipopolysaccharide biosynthesis protein</fullName>
    </recommendedName>
</protein>
<dbReference type="GO" id="GO:0005886">
    <property type="term" value="C:plasma membrane"/>
    <property type="evidence" value="ECO:0007669"/>
    <property type="project" value="UniProtKB-SubCell"/>
</dbReference>
<organism evidence="10 11">
    <name type="scientific">Fervidobacterium pennivorans</name>
    <dbReference type="NCBI Taxonomy" id="93466"/>
    <lineage>
        <taxon>Bacteria</taxon>
        <taxon>Thermotogati</taxon>
        <taxon>Thermotogota</taxon>
        <taxon>Thermotogae</taxon>
        <taxon>Thermotogales</taxon>
        <taxon>Fervidobacteriaceae</taxon>
        <taxon>Fervidobacterium</taxon>
    </lineage>
</organism>
<keyword evidence="3 7" id="KW-0812">Transmembrane</keyword>
<accession>A0A172T1P3</accession>
<dbReference type="AlphaFoldDB" id="A0A172T1P3"/>
<dbReference type="Gene3D" id="1.10.287.1490">
    <property type="match status" value="1"/>
</dbReference>
<feature type="domain" description="Polysaccharide chain length determinant N-terminal" evidence="8">
    <location>
        <begin position="11"/>
        <end position="106"/>
    </location>
</feature>
<evidence type="ECO:0000256" key="2">
    <source>
        <dbReference type="ARBA" id="ARBA00022475"/>
    </source>
</evidence>
<sequence length="668" mass="75197">MEDKQIIQTSEEITLSDLFQILRRRIGIIVFVTVITGLITLFYLLFIAKPIYSISATIKIPAKSASGINLGAAAVLLGGSTSAPGVDEQIEIIKSRRVLKNVVNELNLLDYFKSKTKDKAKDELSENQVIEKLYKDIVKASSQKNTSLIQITVELDDKQLAYNIVQSIIKNYIDIAKELNKDENSYLYDFVQQQLPIVEKELAEIEEKLQKFQKEKSLVPTEEVKQLMTTYSDISKNIVNTELNIKSTEEVIASLNKRISEVKGMASTQSYTPSSRQLEELKQQLSKLEIERNSLLLKYTEEAPAVKEVTEKIEVVKKMINDELSRITNAKLETQDPALSELYASLSKAITERESLKATLQGLQKAKEELDKKLEKFPEIQREYVALQREQTIKQQVYATLKAKQEELRLSTAGMNFNVPVVIDEPYIPEKPAKPNKKLTLAVGGVLGIFLGILAAFLREATDQRILDKQQVVSLLGQETIDYTNPFDAKKNSEALKNTLVHTFETSDSNKITHITSAGKIPEKNQIAFELAKLSAALGRRTVLIDTAGELGLNVSKEKAISISKFVSEKSDKNLPEYSENLWIVLKTEDDSDYLTLSPKFKEKLVNLNGEYDTIFIITLDVSSAEAKYTAEFSAKNFLVAKPKISTKKDLLTAYTMKELNLLWVSKD</sequence>
<dbReference type="Pfam" id="PF02706">
    <property type="entry name" value="Wzz"/>
    <property type="match status" value="1"/>
</dbReference>
<evidence type="ECO:0000259" key="8">
    <source>
        <dbReference type="Pfam" id="PF02706"/>
    </source>
</evidence>
<keyword evidence="5 7" id="KW-0472">Membrane</keyword>
<evidence type="ECO:0008006" key="12">
    <source>
        <dbReference type="Google" id="ProtNLM"/>
    </source>
</evidence>
<evidence type="ECO:0000256" key="5">
    <source>
        <dbReference type="ARBA" id="ARBA00023136"/>
    </source>
</evidence>
<keyword evidence="2" id="KW-1003">Cell membrane</keyword>
<dbReference type="InterPro" id="IPR050445">
    <property type="entry name" value="Bact_polysacc_biosynth/exp"/>
</dbReference>
<feature type="coiled-coil region" evidence="6">
    <location>
        <begin position="188"/>
        <end position="298"/>
    </location>
</feature>
<dbReference type="Pfam" id="PF13807">
    <property type="entry name" value="GNVR"/>
    <property type="match status" value="1"/>
</dbReference>
<keyword evidence="4 7" id="KW-1133">Transmembrane helix</keyword>
<evidence type="ECO:0000256" key="1">
    <source>
        <dbReference type="ARBA" id="ARBA00004651"/>
    </source>
</evidence>
<dbReference type="Proteomes" id="UP000077096">
    <property type="component" value="Chromosome"/>
</dbReference>
<dbReference type="EMBL" id="CP011393">
    <property type="protein sequence ID" value="ANE40862.1"/>
    <property type="molecule type" value="Genomic_DNA"/>
</dbReference>
<evidence type="ECO:0000256" key="7">
    <source>
        <dbReference type="SAM" id="Phobius"/>
    </source>
</evidence>
<dbReference type="PANTHER" id="PTHR32309">
    <property type="entry name" value="TYROSINE-PROTEIN KINASE"/>
    <property type="match status" value="1"/>
</dbReference>
<evidence type="ECO:0000256" key="6">
    <source>
        <dbReference type="SAM" id="Coils"/>
    </source>
</evidence>
<evidence type="ECO:0000256" key="3">
    <source>
        <dbReference type="ARBA" id="ARBA00022692"/>
    </source>
</evidence>
<dbReference type="InterPro" id="IPR027417">
    <property type="entry name" value="P-loop_NTPase"/>
</dbReference>
<comment type="subcellular location">
    <subcellularLocation>
        <location evidence="1">Cell membrane</location>
        <topology evidence="1">Multi-pass membrane protein</topology>
    </subcellularLocation>
</comment>
<dbReference type="GO" id="GO:0004713">
    <property type="term" value="F:protein tyrosine kinase activity"/>
    <property type="evidence" value="ECO:0007669"/>
    <property type="project" value="TreeGrafter"/>
</dbReference>
<feature type="transmembrane region" description="Helical" evidence="7">
    <location>
        <begin position="26"/>
        <end position="46"/>
    </location>
</feature>
<evidence type="ECO:0000256" key="4">
    <source>
        <dbReference type="ARBA" id="ARBA00022989"/>
    </source>
</evidence>
<dbReference type="PATRIC" id="fig|93466.3.peg.395"/>
<proteinExistence type="predicted"/>
<evidence type="ECO:0000313" key="11">
    <source>
        <dbReference type="Proteomes" id="UP000077096"/>
    </source>
</evidence>
<gene>
    <name evidence="10" type="ORF">JM64_01720</name>
</gene>
<dbReference type="Gene3D" id="3.40.50.300">
    <property type="entry name" value="P-loop containing nucleotide triphosphate hydrolases"/>
    <property type="match status" value="1"/>
</dbReference>
<dbReference type="InterPro" id="IPR003856">
    <property type="entry name" value="LPS_length_determ_N"/>
</dbReference>
<feature type="domain" description="Tyrosine-protein kinase G-rich" evidence="9">
    <location>
        <begin position="380"/>
        <end position="461"/>
    </location>
</feature>
<name>A0A172T1P3_FERPE</name>
<dbReference type="KEGG" id="fng:JM64_01720"/>
<dbReference type="OrthoDB" id="9794577at2"/>
<reference evidence="10 11" key="1">
    <citation type="submission" date="2014-08" db="EMBL/GenBank/DDBJ databases">
        <title>Fervidobacterium pennivorans DYC genome.</title>
        <authorList>
            <person name="Wushke S."/>
        </authorList>
    </citation>
    <scope>NUCLEOTIDE SEQUENCE [LARGE SCALE GENOMIC DNA]</scope>
    <source>
        <strain evidence="10 11">DYC</strain>
    </source>
</reference>
<evidence type="ECO:0000259" key="9">
    <source>
        <dbReference type="Pfam" id="PF13807"/>
    </source>
</evidence>
<dbReference type="PANTHER" id="PTHR32309:SF13">
    <property type="entry name" value="FERRIC ENTEROBACTIN TRANSPORT PROTEIN FEPE"/>
    <property type="match status" value="1"/>
</dbReference>
<dbReference type="InterPro" id="IPR032807">
    <property type="entry name" value="GNVR"/>
</dbReference>
<feature type="transmembrane region" description="Helical" evidence="7">
    <location>
        <begin position="439"/>
        <end position="458"/>
    </location>
</feature>
<feature type="coiled-coil region" evidence="6">
    <location>
        <begin position="346"/>
        <end position="390"/>
    </location>
</feature>